<keyword evidence="9" id="KW-0807">Transducer</keyword>
<evidence type="ECO:0000256" key="5">
    <source>
        <dbReference type="ARBA" id="ARBA00022989"/>
    </source>
</evidence>
<dbReference type="SUPFAM" id="SSF81321">
    <property type="entry name" value="Family A G protein-coupled receptor-like"/>
    <property type="match status" value="1"/>
</dbReference>
<keyword evidence="3 10" id="KW-0812">Transmembrane</keyword>
<dbReference type="Proteomes" id="UP000694557">
    <property type="component" value="Unassembled WGS sequence"/>
</dbReference>
<comment type="subcellular location">
    <subcellularLocation>
        <location evidence="1">Cell membrane</location>
        <topology evidence="1">Multi-pass membrane protein</topology>
    </subcellularLocation>
</comment>
<evidence type="ECO:0000256" key="8">
    <source>
        <dbReference type="ARBA" id="ARBA00023170"/>
    </source>
</evidence>
<keyword evidence="8" id="KW-0675">Receptor</keyword>
<reference evidence="11" key="2">
    <citation type="submission" date="2025-09" db="UniProtKB">
        <authorList>
            <consortium name="Ensembl"/>
        </authorList>
    </citation>
    <scope>IDENTIFICATION</scope>
</reference>
<keyword evidence="6" id="KW-0297">G-protein coupled receptor</keyword>
<sequence length="100" mass="11227">ILLFMSFSRLNVFYPELAIFLLVVYLMILIGKLLTLTLVATDPKLQSAMYIFVINLALTDTVISTSAFAKMIAVCLWNDIAISQCVSSKNGVCWLQQHDH</sequence>
<dbReference type="PANTHER" id="PTHR26452">
    <property type="entry name" value="OLFACTORY RECEPTOR"/>
    <property type="match status" value="1"/>
</dbReference>
<dbReference type="GeneTree" id="ENSGT00970000197714"/>
<evidence type="ECO:0000256" key="9">
    <source>
        <dbReference type="ARBA" id="ARBA00023224"/>
    </source>
</evidence>
<feature type="transmembrane region" description="Helical" evidence="10">
    <location>
        <begin position="12"/>
        <end position="35"/>
    </location>
</feature>
<keyword evidence="5 10" id="KW-1133">Transmembrane helix</keyword>
<dbReference type="InterPro" id="IPR050516">
    <property type="entry name" value="Olfactory_GPCR"/>
</dbReference>
<evidence type="ECO:0000256" key="2">
    <source>
        <dbReference type="ARBA" id="ARBA00022475"/>
    </source>
</evidence>
<dbReference type="GO" id="GO:0004930">
    <property type="term" value="F:G protein-coupled receptor activity"/>
    <property type="evidence" value="ECO:0007669"/>
    <property type="project" value="UniProtKB-KW"/>
</dbReference>
<evidence type="ECO:0000313" key="12">
    <source>
        <dbReference type="Proteomes" id="UP000694557"/>
    </source>
</evidence>
<keyword evidence="7 10" id="KW-0472">Membrane</keyword>
<reference evidence="11" key="1">
    <citation type="submission" date="2025-08" db="UniProtKB">
        <authorList>
            <consortium name="Ensembl"/>
        </authorList>
    </citation>
    <scope>IDENTIFICATION</scope>
</reference>
<feature type="transmembrane region" description="Helical" evidence="10">
    <location>
        <begin position="47"/>
        <end position="69"/>
    </location>
</feature>
<keyword evidence="4" id="KW-0716">Sensory transduction</keyword>
<evidence type="ECO:0000256" key="1">
    <source>
        <dbReference type="ARBA" id="ARBA00004651"/>
    </source>
</evidence>
<accession>A0A8C7DVH3</accession>
<evidence type="ECO:0000313" key="11">
    <source>
        <dbReference type="Ensembl" id="ENSOKIP00005019587.1"/>
    </source>
</evidence>
<dbReference type="Pfam" id="PF13853">
    <property type="entry name" value="7tm_4"/>
    <property type="match status" value="1"/>
</dbReference>
<name>A0A8C7DVH3_ONCKI</name>
<organism evidence="11 12">
    <name type="scientific">Oncorhynchus kisutch</name>
    <name type="common">Coho salmon</name>
    <name type="synonym">Salmo kisutch</name>
    <dbReference type="NCBI Taxonomy" id="8019"/>
    <lineage>
        <taxon>Eukaryota</taxon>
        <taxon>Metazoa</taxon>
        <taxon>Chordata</taxon>
        <taxon>Craniata</taxon>
        <taxon>Vertebrata</taxon>
        <taxon>Euteleostomi</taxon>
        <taxon>Actinopterygii</taxon>
        <taxon>Neopterygii</taxon>
        <taxon>Teleostei</taxon>
        <taxon>Protacanthopterygii</taxon>
        <taxon>Salmoniformes</taxon>
        <taxon>Salmonidae</taxon>
        <taxon>Salmoninae</taxon>
        <taxon>Oncorhynchus</taxon>
    </lineage>
</organism>
<evidence type="ECO:0000256" key="7">
    <source>
        <dbReference type="ARBA" id="ARBA00023136"/>
    </source>
</evidence>
<proteinExistence type="predicted"/>
<evidence type="ECO:0000256" key="10">
    <source>
        <dbReference type="SAM" id="Phobius"/>
    </source>
</evidence>
<evidence type="ECO:0000256" key="6">
    <source>
        <dbReference type="ARBA" id="ARBA00023040"/>
    </source>
</evidence>
<evidence type="ECO:0000256" key="3">
    <source>
        <dbReference type="ARBA" id="ARBA00022692"/>
    </source>
</evidence>
<dbReference type="Ensembl" id="ENSOKIT00005020876.1">
    <property type="protein sequence ID" value="ENSOKIP00005019587.1"/>
    <property type="gene ID" value="ENSOKIG00005008671.1"/>
</dbReference>
<keyword evidence="12" id="KW-1185">Reference proteome</keyword>
<dbReference type="GO" id="GO:0004984">
    <property type="term" value="F:olfactory receptor activity"/>
    <property type="evidence" value="ECO:0007669"/>
    <property type="project" value="InterPro"/>
</dbReference>
<keyword evidence="4" id="KW-0552">Olfaction</keyword>
<dbReference type="GO" id="GO:0005886">
    <property type="term" value="C:plasma membrane"/>
    <property type="evidence" value="ECO:0007669"/>
    <property type="project" value="UniProtKB-SubCell"/>
</dbReference>
<protein>
    <recommendedName>
        <fullName evidence="13">G-protein coupled receptors family 1 profile domain-containing protein</fullName>
    </recommendedName>
</protein>
<evidence type="ECO:0000256" key="4">
    <source>
        <dbReference type="ARBA" id="ARBA00022725"/>
    </source>
</evidence>
<evidence type="ECO:0008006" key="13">
    <source>
        <dbReference type="Google" id="ProtNLM"/>
    </source>
</evidence>
<keyword evidence="2" id="KW-1003">Cell membrane</keyword>
<dbReference type="AlphaFoldDB" id="A0A8C7DVH3"/>
<dbReference type="InterPro" id="IPR000725">
    <property type="entry name" value="Olfact_rcpt"/>
</dbReference>
<dbReference type="Gene3D" id="1.20.1070.10">
    <property type="entry name" value="Rhodopsin 7-helix transmembrane proteins"/>
    <property type="match status" value="1"/>
</dbReference>